<dbReference type="Gene3D" id="3.40.50.1820">
    <property type="entry name" value="alpha/beta hydrolase"/>
    <property type="match status" value="1"/>
</dbReference>
<comment type="caution">
    <text evidence="13">The sequence shown here is derived from an EMBL/GenBank/DDBJ whole genome shotgun (WGS) entry which is preliminary data.</text>
</comment>
<dbReference type="AlphaFoldDB" id="A0A0R2CNX9"/>
<gene>
    <name evidence="9" type="primary">pepX</name>
    <name evidence="13" type="ORF">FC56_GL000872</name>
</gene>
<dbReference type="GO" id="GO:0005737">
    <property type="term" value="C:cytoplasm"/>
    <property type="evidence" value="ECO:0007669"/>
    <property type="project" value="UniProtKB-SubCell"/>
</dbReference>
<protein>
    <recommendedName>
        <fullName evidence="9">Xaa-Pro dipeptidyl-peptidase</fullName>
        <ecNumber evidence="9">3.4.14.11</ecNumber>
    </recommendedName>
    <alternativeName>
        <fullName evidence="9">X-Pro dipeptidyl-peptidase</fullName>
    </alternativeName>
    <alternativeName>
        <fullName evidence="9">X-prolyl-dipeptidyl aminopeptidase</fullName>
        <shortName evidence="9">X-PDAP</shortName>
    </alternativeName>
</protein>
<evidence type="ECO:0000313" key="13">
    <source>
        <dbReference type="EMBL" id="KRM93207.1"/>
    </source>
</evidence>
<dbReference type="GO" id="GO:0004177">
    <property type="term" value="F:aminopeptidase activity"/>
    <property type="evidence" value="ECO:0007669"/>
    <property type="project" value="UniProtKB-KW"/>
</dbReference>
<dbReference type="InterPro" id="IPR015251">
    <property type="entry name" value="PepX_N_dom"/>
</dbReference>
<dbReference type="InterPro" id="IPR008252">
    <property type="entry name" value="Pept_S15_Xpro"/>
</dbReference>
<dbReference type="GO" id="GO:0008236">
    <property type="term" value="F:serine-type peptidase activity"/>
    <property type="evidence" value="ECO:0007669"/>
    <property type="project" value="UniProtKB-KW"/>
</dbReference>
<comment type="catalytic activity">
    <reaction evidence="1 9">
        <text>Hydrolyzes Xaa-Pro-|- bonds to release unblocked, N-terminal dipeptides from substrates including Ala-Pro-|-p-nitroanilide and (sequentially) Tyr-Pro-|-Phe-Pro-|-Gly-Pro-|-Ile.</text>
        <dbReference type="EC" id="3.4.14.11"/>
    </reaction>
</comment>
<dbReference type="SMART" id="SM00939">
    <property type="entry name" value="PepX_C"/>
    <property type="match status" value="1"/>
</dbReference>
<dbReference type="GO" id="GO:0006508">
    <property type="term" value="P:proteolysis"/>
    <property type="evidence" value="ECO:0007669"/>
    <property type="project" value="UniProtKB-KW"/>
</dbReference>
<comment type="subcellular location">
    <subcellularLocation>
        <location evidence="9">Cytoplasm</location>
    </subcellularLocation>
</comment>
<keyword evidence="8 9" id="KW-0720">Serine protease</keyword>
<feature type="domain" description="X-Prolyl dipeptidyl aminopeptidase PepX N-terminal" evidence="12">
    <location>
        <begin position="1"/>
        <end position="158"/>
    </location>
</feature>
<dbReference type="EMBL" id="AYZR01000009">
    <property type="protein sequence ID" value="KRM93207.1"/>
    <property type="molecule type" value="Genomic_DNA"/>
</dbReference>
<dbReference type="PATRIC" id="fig|1423802.4.peg.885"/>
<dbReference type="RefSeq" id="WP_056978648.1">
    <property type="nucleotide sequence ID" value="NZ_AYZR01000009.1"/>
</dbReference>
<evidence type="ECO:0000256" key="4">
    <source>
        <dbReference type="ARBA" id="ARBA00011738"/>
    </source>
</evidence>
<dbReference type="InterPro" id="IPR029058">
    <property type="entry name" value="AB_hydrolase_fold"/>
</dbReference>
<accession>A0A0R2CNX9</accession>
<comment type="function">
    <text evidence="2 9">Removes N-terminal dipeptides sequentially from polypeptides having unsubstituted N-termini provided that the penultimate residue is proline.</text>
</comment>
<evidence type="ECO:0000256" key="6">
    <source>
        <dbReference type="ARBA" id="ARBA00022670"/>
    </source>
</evidence>
<dbReference type="SUPFAM" id="SSF81761">
    <property type="entry name" value="X-Prolyl dipeptidyl aminopeptidase PepX, N-terminal domain"/>
    <property type="match status" value="1"/>
</dbReference>
<feature type="region of interest" description="Disordered" evidence="10">
    <location>
        <begin position="274"/>
        <end position="293"/>
    </location>
</feature>
<feature type="active site" description="Charge relay system" evidence="9">
    <location>
        <position position="531"/>
    </location>
</feature>
<comment type="subunit">
    <text evidence="4 9">Homodimer.</text>
</comment>
<keyword evidence="5 9" id="KW-0031">Aminopeptidase</keyword>
<comment type="similarity">
    <text evidence="3 9">Belongs to the peptidase S15 family.</text>
</comment>
<evidence type="ECO:0000259" key="12">
    <source>
        <dbReference type="SMART" id="SM00940"/>
    </source>
</evidence>
<organism evidence="13 14">
    <name type="scientific">Lentilactobacillus senioris DSM 24302 = JCM 17472</name>
    <dbReference type="NCBI Taxonomy" id="1423802"/>
    <lineage>
        <taxon>Bacteria</taxon>
        <taxon>Bacillati</taxon>
        <taxon>Bacillota</taxon>
        <taxon>Bacilli</taxon>
        <taxon>Lactobacillales</taxon>
        <taxon>Lactobacillaceae</taxon>
        <taxon>Lentilactobacillus</taxon>
    </lineage>
</organism>
<dbReference type="GO" id="GO:0008239">
    <property type="term" value="F:dipeptidyl-peptidase activity"/>
    <property type="evidence" value="ECO:0007669"/>
    <property type="project" value="UniProtKB-UniRule"/>
</dbReference>
<evidence type="ECO:0000256" key="9">
    <source>
        <dbReference type="HAMAP-Rule" id="MF_00698"/>
    </source>
</evidence>
<dbReference type="Gene3D" id="1.10.246.70">
    <property type="match status" value="1"/>
</dbReference>
<evidence type="ECO:0000256" key="10">
    <source>
        <dbReference type="SAM" id="MobiDB-lite"/>
    </source>
</evidence>
<dbReference type="Pfam" id="PF08530">
    <property type="entry name" value="PepX_C"/>
    <property type="match status" value="1"/>
</dbReference>
<dbReference type="InterPro" id="IPR013736">
    <property type="entry name" value="Xaa-Pro_dipept_C"/>
</dbReference>
<dbReference type="Gene3D" id="2.60.120.260">
    <property type="entry name" value="Galactose-binding domain-like"/>
    <property type="match status" value="1"/>
</dbReference>
<evidence type="ECO:0000256" key="1">
    <source>
        <dbReference type="ARBA" id="ARBA00000123"/>
    </source>
</evidence>
<name>A0A0R2CNX9_9LACO</name>
<evidence type="ECO:0000313" key="14">
    <source>
        <dbReference type="Proteomes" id="UP000051256"/>
    </source>
</evidence>
<feature type="active site" description="Charge relay system" evidence="9">
    <location>
        <position position="500"/>
    </location>
</feature>
<keyword evidence="7 9" id="KW-0378">Hydrolase</keyword>
<dbReference type="PRINTS" id="PR00923">
    <property type="entry name" value="LACTOPTASE"/>
</dbReference>
<evidence type="ECO:0000256" key="5">
    <source>
        <dbReference type="ARBA" id="ARBA00022438"/>
    </source>
</evidence>
<dbReference type="SMART" id="SM00940">
    <property type="entry name" value="PepX_N"/>
    <property type="match status" value="1"/>
</dbReference>
<reference evidence="13 14" key="1">
    <citation type="journal article" date="2015" name="Genome Announc.">
        <title>Expanding the biotechnology potential of lactobacilli through comparative genomics of 213 strains and associated genera.</title>
        <authorList>
            <person name="Sun Z."/>
            <person name="Harris H.M."/>
            <person name="McCann A."/>
            <person name="Guo C."/>
            <person name="Argimon S."/>
            <person name="Zhang W."/>
            <person name="Yang X."/>
            <person name="Jeffery I.B."/>
            <person name="Cooney J.C."/>
            <person name="Kagawa T.F."/>
            <person name="Liu W."/>
            <person name="Song Y."/>
            <person name="Salvetti E."/>
            <person name="Wrobel A."/>
            <person name="Rasinkangas P."/>
            <person name="Parkhill J."/>
            <person name="Rea M.C."/>
            <person name="O'Sullivan O."/>
            <person name="Ritari J."/>
            <person name="Douillard F.P."/>
            <person name="Paul Ross R."/>
            <person name="Yang R."/>
            <person name="Briner A.E."/>
            <person name="Felis G.E."/>
            <person name="de Vos W.M."/>
            <person name="Barrangou R."/>
            <person name="Klaenhammer T.R."/>
            <person name="Caufield P.W."/>
            <person name="Cui Y."/>
            <person name="Zhang H."/>
            <person name="O'Toole P.W."/>
        </authorList>
    </citation>
    <scope>NUCLEOTIDE SEQUENCE [LARGE SCALE GENOMIC DNA]</scope>
    <source>
        <strain evidence="13 14">DSM 24302</strain>
    </source>
</reference>
<dbReference type="HAMAP" id="MF_00698">
    <property type="entry name" value="Aminopeptidase_S15"/>
    <property type="match status" value="1"/>
</dbReference>
<proteinExistence type="inferred from homology"/>
<dbReference type="SUPFAM" id="SSF53474">
    <property type="entry name" value="alpha/beta-Hydrolases"/>
    <property type="match status" value="1"/>
</dbReference>
<dbReference type="NCBIfam" id="NF003781">
    <property type="entry name" value="PRK05371.1-2"/>
    <property type="match status" value="1"/>
</dbReference>
<dbReference type="InterPro" id="IPR000383">
    <property type="entry name" value="Xaa-Pro-like_dom"/>
</dbReference>
<sequence>MKINQFAIIDTDHEQIIKELKMIRFLSPRALKMADPVMLWRNFLLKFYIEHQGRATRIEKVKGLMATDTQDAYEYTTKHRSVSKQAFYNVALQLLGFEVDEDFHLNAPIAALEEMGLPVAQVGDELNADDLIDAWYLLLNTRTKNGQSLIDYLASQGYYAQYFTDNVLPQPLFFNGKAQAVFDTRQLIHDVVYVESDLDSDRDGKRDLLKVEVLRPAETEPDLDNSLTVPVIYTASPYNQGTNDTAGEQMMHRVNRSLTPKPASKITKEAITTSFTLPTPPKPREATGTTSTAEETFAHTSSYTLNDYFLARGFAVVYAAGIGTKGSDGIRTTGSELETLSTTAIIEWLTGDRPAYTNKVDDIQIDAFWSNHNVAMTGRSYLGTLATAAATTGVKGLKTAIVEAGISNWYDYYRENGLVIAPLGFQGEDADVLAEETFSRQKIAGNYRKVQGVWEDQLEQITDGQDRRTGNYNTFWDHRNYLKNVKNVKADMFIVHGLNDWNVKTSHAFNLWNALKDTKVTQKLILHQGKHIYINNFRSLDFNEMMNLWLSNKLYEINNGANEVLPDTLVQDNVSPDTWTEENDWGGDPEIHHTHLNDGTWGQAAIDVESYSDYLNKTEFELYSNDIKQWEKDMMANESPLENNRIRLLTQQITQAHYLDGQPSVDLKISSNAEVGMVSVALVDYAEAKRLTEDPVVLKANGIDTGFRWRFDDLKEFQLDSHVTPYKVISIGHMNLQNRTNAYQNDELKPNKFYSVHLNLQPSFYHLPAGHRLGLVIFGTDMATSIRGNQDIEYKVDLTKSQLNLPVKKHV</sequence>
<dbReference type="SUPFAM" id="SSF49785">
    <property type="entry name" value="Galactose-binding domain-like"/>
    <property type="match status" value="1"/>
</dbReference>
<feature type="domain" description="Xaa-Pro dipeptidyl-peptidase C-terminal" evidence="11">
    <location>
        <begin position="547"/>
        <end position="804"/>
    </location>
</feature>
<dbReference type="STRING" id="1423802.FC56_GL000872"/>
<evidence type="ECO:0000256" key="7">
    <source>
        <dbReference type="ARBA" id="ARBA00022801"/>
    </source>
</evidence>
<evidence type="ECO:0000256" key="3">
    <source>
        <dbReference type="ARBA" id="ARBA00010819"/>
    </source>
</evidence>
<dbReference type="Pfam" id="PF02129">
    <property type="entry name" value="Peptidase_S15"/>
    <property type="match status" value="1"/>
</dbReference>
<dbReference type="InterPro" id="IPR036313">
    <property type="entry name" value="PepX_N_dom_sf"/>
</dbReference>
<evidence type="ECO:0000256" key="8">
    <source>
        <dbReference type="ARBA" id="ARBA00022825"/>
    </source>
</evidence>
<evidence type="ECO:0000256" key="2">
    <source>
        <dbReference type="ARBA" id="ARBA00003997"/>
    </source>
</evidence>
<keyword evidence="6 9" id="KW-0645">Protease</keyword>
<dbReference type="Pfam" id="PF09168">
    <property type="entry name" value="PepX_N"/>
    <property type="match status" value="1"/>
</dbReference>
<keyword evidence="9" id="KW-0963">Cytoplasm</keyword>
<feature type="active site" description="Charge relay system" evidence="9">
    <location>
        <position position="380"/>
    </location>
</feature>
<keyword evidence="14" id="KW-1185">Reference proteome</keyword>
<dbReference type="EC" id="3.4.14.11" evidence="9"/>
<dbReference type="InterPro" id="IPR008979">
    <property type="entry name" value="Galactose-bd-like_sf"/>
</dbReference>
<dbReference type="Proteomes" id="UP000051256">
    <property type="component" value="Unassembled WGS sequence"/>
</dbReference>
<evidence type="ECO:0000259" key="11">
    <source>
        <dbReference type="SMART" id="SM00939"/>
    </source>
</evidence>